<comment type="caution">
    <text evidence="13">The sequence shown here is derived from an EMBL/GenBank/DDBJ whole genome shotgun (WGS) entry which is preliminary data.</text>
</comment>
<dbReference type="AlphaFoldDB" id="A0A7X0NIL3"/>
<keyword evidence="14" id="KW-1185">Reference proteome</keyword>
<dbReference type="Pfam" id="PF03550">
    <property type="entry name" value="LolB"/>
    <property type="match status" value="1"/>
</dbReference>
<dbReference type="InterPro" id="IPR029046">
    <property type="entry name" value="LolA/LolB/LppX"/>
</dbReference>
<evidence type="ECO:0000256" key="5">
    <source>
        <dbReference type="ARBA" id="ARBA00022448"/>
    </source>
</evidence>
<dbReference type="CDD" id="cd16326">
    <property type="entry name" value="LolB"/>
    <property type="match status" value="1"/>
</dbReference>
<evidence type="ECO:0000256" key="9">
    <source>
        <dbReference type="ARBA" id="ARBA00023139"/>
    </source>
</evidence>
<evidence type="ECO:0000256" key="10">
    <source>
        <dbReference type="ARBA" id="ARBA00023186"/>
    </source>
</evidence>
<dbReference type="Proteomes" id="UP000537141">
    <property type="component" value="Unassembled WGS sequence"/>
</dbReference>
<evidence type="ECO:0000256" key="6">
    <source>
        <dbReference type="ARBA" id="ARBA00022729"/>
    </source>
</evidence>
<reference evidence="13 14" key="1">
    <citation type="submission" date="2020-08" db="EMBL/GenBank/DDBJ databases">
        <title>Genomic Encyclopedia of Type Strains, Phase IV (KMG-IV): sequencing the most valuable type-strain genomes for metagenomic binning, comparative biology and taxonomic classification.</title>
        <authorList>
            <person name="Goeker M."/>
        </authorList>
    </citation>
    <scope>NUCLEOTIDE SEQUENCE [LARGE SCALE GENOMIC DNA]</scope>
    <source>
        <strain evidence="13 14">DSM 26287</strain>
    </source>
</reference>
<dbReference type="NCBIfam" id="TIGR00548">
    <property type="entry name" value="lolB"/>
    <property type="match status" value="1"/>
</dbReference>
<gene>
    <name evidence="13" type="ORF">HNQ55_002661</name>
</gene>
<evidence type="ECO:0000313" key="14">
    <source>
        <dbReference type="Proteomes" id="UP000537141"/>
    </source>
</evidence>
<keyword evidence="10" id="KW-0143">Chaperone</keyword>
<comment type="subcellular location">
    <subcellularLocation>
        <location evidence="1">Cell outer membrane</location>
        <topology evidence="1">Lipid-anchor</topology>
    </subcellularLocation>
</comment>
<keyword evidence="7" id="KW-0653">Protein transport</keyword>
<keyword evidence="11" id="KW-0998">Cell outer membrane</keyword>
<evidence type="ECO:0000256" key="1">
    <source>
        <dbReference type="ARBA" id="ARBA00004459"/>
    </source>
</evidence>
<dbReference type="Gene3D" id="2.50.20.10">
    <property type="entry name" value="Lipoprotein localisation LolA/LolB/LppX"/>
    <property type="match status" value="1"/>
</dbReference>
<evidence type="ECO:0000256" key="12">
    <source>
        <dbReference type="ARBA" id="ARBA00023288"/>
    </source>
</evidence>
<evidence type="ECO:0000313" key="13">
    <source>
        <dbReference type="EMBL" id="MBB6544137.1"/>
    </source>
</evidence>
<comment type="similarity">
    <text evidence="2">Belongs to the LolB family.</text>
</comment>
<organism evidence="13 14">
    <name type="scientific">Thalassotalea piscium</name>
    <dbReference type="NCBI Taxonomy" id="1230533"/>
    <lineage>
        <taxon>Bacteria</taxon>
        <taxon>Pseudomonadati</taxon>
        <taxon>Pseudomonadota</taxon>
        <taxon>Gammaproteobacteria</taxon>
        <taxon>Alteromonadales</taxon>
        <taxon>Colwelliaceae</taxon>
        <taxon>Thalassotalea</taxon>
    </lineage>
</organism>
<keyword evidence="6" id="KW-0732">Signal</keyword>
<sequence>MIESRYYIAEALTCATGYLKNNINLRVKSTILLLLLLLVVSCSTKPTFDHQSLPTNYSPENRLLFLTAIKNWQISGKIAFIEGKEKKSATLFWQNNPKSQSEQLNLTTYLGINVLDVSFNGDIYTIRVEDKIYRHSDIDYILQSLSGYYLPSQALKQWIKALPFNSDDDIVYHKDTQLPVSINSYYDNKVWKILYSEYTRVNGIPLPKRLTIKQNNLTIKLIINQWVL</sequence>
<comment type="subunit">
    <text evidence="3">Monomer.</text>
</comment>
<dbReference type="GO" id="GO:0009279">
    <property type="term" value="C:cell outer membrane"/>
    <property type="evidence" value="ECO:0007669"/>
    <property type="project" value="UniProtKB-SubCell"/>
</dbReference>
<evidence type="ECO:0000256" key="8">
    <source>
        <dbReference type="ARBA" id="ARBA00023136"/>
    </source>
</evidence>
<protein>
    <recommendedName>
        <fullName evidence="4">Outer-membrane lipoprotein LolB</fullName>
    </recommendedName>
</protein>
<dbReference type="EMBL" id="JACHHU010000024">
    <property type="protein sequence ID" value="MBB6544137.1"/>
    <property type="molecule type" value="Genomic_DNA"/>
</dbReference>
<dbReference type="GO" id="GO:0015031">
    <property type="term" value="P:protein transport"/>
    <property type="evidence" value="ECO:0007669"/>
    <property type="project" value="UniProtKB-KW"/>
</dbReference>
<evidence type="ECO:0000256" key="11">
    <source>
        <dbReference type="ARBA" id="ARBA00023237"/>
    </source>
</evidence>
<keyword evidence="5" id="KW-0813">Transport</keyword>
<accession>A0A7X0NIL3</accession>
<keyword evidence="12 13" id="KW-0449">Lipoprotein</keyword>
<evidence type="ECO:0000256" key="7">
    <source>
        <dbReference type="ARBA" id="ARBA00022927"/>
    </source>
</evidence>
<keyword evidence="8" id="KW-0472">Membrane</keyword>
<proteinExistence type="inferred from homology"/>
<name>A0A7X0NIL3_9GAMM</name>
<dbReference type="InterPro" id="IPR004565">
    <property type="entry name" value="OM_lipoprot_LolB"/>
</dbReference>
<evidence type="ECO:0000256" key="4">
    <source>
        <dbReference type="ARBA" id="ARBA00016202"/>
    </source>
</evidence>
<evidence type="ECO:0000256" key="2">
    <source>
        <dbReference type="ARBA" id="ARBA00009696"/>
    </source>
</evidence>
<dbReference type="RefSeq" id="WP_184424973.1">
    <property type="nucleotide sequence ID" value="NZ_AP027362.1"/>
</dbReference>
<keyword evidence="9" id="KW-0564">Palmitate</keyword>
<evidence type="ECO:0000256" key="3">
    <source>
        <dbReference type="ARBA" id="ARBA00011245"/>
    </source>
</evidence>
<dbReference type="SUPFAM" id="SSF89392">
    <property type="entry name" value="Prokaryotic lipoproteins and lipoprotein localization factors"/>
    <property type="match status" value="1"/>
</dbReference>